<dbReference type="PANTHER" id="PTHR42912:SF93">
    <property type="entry name" value="N6-ADENOSINE-METHYLTRANSFERASE TMT1A"/>
    <property type="match status" value="1"/>
</dbReference>
<dbReference type="InterPro" id="IPR029063">
    <property type="entry name" value="SAM-dependent_MTases_sf"/>
</dbReference>
<dbReference type="InterPro" id="IPR041698">
    <property type="entry name" value="Methyltransf_25"/>
</dbReference>
<feature type="domain" description="Methyltransferase" evidence="1">
    <location>
        <begin position="89"/>
        <end position="183"/>
    </location>
</feature>
<dbReference type="InterPro" id="IPR050508">
    <property type="entry name" value="Methyltransf_Superfamily"/>
</dbReference>
<evidence type="ECO:0000259" key="1">
    <source>
        <dbReference type="Pfam" id="PF13649"/>
    </source>
</evidence>
<dbReference type="Proteomes" id="UP001589898">
    <property type="component" value="Unassembled WGS sequence"/>
</dbReference>
<evidence type="ECO:0000313" key="2">
    <source>
        <dbReference type="EMBL" id="MFC0717992.1"/>
    </source>
</evidence>
<accession>A0ABV6SX20</accession>
<dbReference type="RefSeq" id="WP_189497297.1">
    <property type="nucleotide sequence ID" value="NZ_BMZT01000006.1"/>
</dbReference>
<reference evidence="2 3" key="1">
    <citation type="submission" date="2024-09" db="EMBL/GenBank/DDBJ databases">
        <authorList>
            <person name="Sun Q."/>
            <person name="Mori K."/>
        </authorList>
    </citation>
    <scope>NUCLEOTIDE SEQUENCE [LARGE SCALE GENOMIC DNA]</scope>
    <source>
        <strain evidence="2 3">KCTC 52403</strain>
    </source>
</reference>
<dbReference type="PANTHER" id="PTHR42912">
    <property type="entry name" value="METHYLTRANSFERASE"/>
    <property type="match status" value="1"/>
</dbReference>
<keyword evidence="2" id="KW-0808">Transferase</keyword>
<name>A0ABV6SX20_9GAMM</name>
<keyword evidence="2" id="KW-0489">Methyltransferase</keyword>
<dbReference type="CDD" id="cd02440">
    <property type="entry name" value="AdoMet_MTases"/>
    <property type="match status" value="1"/>
</dbReference>
<dbReference type="SUPFAM" id="SSF53335">
    <property type="entry name" value="S-adenosyl-L-methionine-dependent methyltransferases"/>
    <property type="match status" value="1"/>
</dbReference>
<organism evidence="2 3">
    <name type="scientific">Luteimonas padinae</name>
    <dbReference type="NCBI Taxonomy" id="1714359"/>
    <lineage>
        <taxon>Bacteria</taxon>
        <taxon>Pseudomonadati</taxon>
        <taxon>Pseudomonadota</taxon>
        <taxon>Gammaproteobacteria</taxon>
        <taxon>Lysobacterales</taxon>
        <taxon>Lysobacteraceae</taxon>
        <taxon>Luteimonas</taxon>
    </lineage>
</organism>
<dbReference type="Pfam" id="PF13649">
    <property type="entry name" value="Methyltransf_25"/>
    <property type="match status" value="1"/>
</dbReference>
<dbReference type="EC" id="2.1.-.-" evidence="2"/>
<sequence length="272" mass="30293">MDNALKDALKAVPGVDEAVGLVRYLQYRQALRNALASEPQASDLPPPHLRYRVHRSFDIAEYVATGRDVASSISNAFAAAGPTLHGKDVLDLGSGPGRVARWLKDLHPTMRLTCVDIDDEAVSWGQEHAADIARFLRGDPHPPSAFPPGTFDAVYCISLFTHLDEPMQDAWLGEIRRLLRPGGLLLATTHGEFATGSCSEEELERLQRHGIVFRTTRKRRIKLDGLPGFYQTTFHTRNYVEAHWSNTLEVVAYLPGGIQRHQDTVLLRRPAD</sequence>
<proteinExistence type="predicted"/>
<dbReference type="EMBL" id="JBHLTF010000030">
    <property type="protein sequence ID" value="MFC0717992.1"/>
    <property type="molecule type" value="Genomic_DNA"/>
</dbReference>
<comment type="caution">
    <text evidence="2">The sequence shown here is derived from an EMBL/GenBank/DDBJ whole genome shotgun (WGS) entry which is preliminary data.</text>
</comment>
<gene>
    <name evidence="2" type="ORF">ACFFFU_09555</name>
</gene>
<keyword evidence="3" id="KW-1185">Reference proteome</keyword>
<dbReference type="GO" id="GO:0008168">
    <property type="term" value="F:methyltransferase activity"/>
    <property type="evidence" value="ECO:0007669"/>
    <property type="project" value="UniProtKB-KW"/>
</dbReference>
<evidence type="ECO:0000313" key="3">
    <source>
        <dbReference type="Proteomes" id="UP001589898"/>
    </source>
</evidence>
<dbReference type="GO" id="GO:0032259">
    <property type="term" value="P:methylation"/>
    <property type="evidence" value="ECO:0007669"/>
    <property type="project" value="UniProtKB-KW"/>
</dbReference>
<protein>
    <submittedName>
        <fullName evidence="2">Class I SAM-dependent methyltransferase</fullName>
        <ecNumber evidence="2">2.1.-.-</ecNumber>
    </submittedName>
</protein>
<dbReference type="Gene3D" id="3.40.50.150">
    <property type="entry name" value="Vaccinia Virus protein VP39"/>
    <property type="match status" value="1"/>
</dbReference>